<dbReference type="SMART" id="SM01034">
    <property type="entry name" value="BLUF"/>
    <property type="match status" value="1"/>
</dbReference>
<sequence length="146" mass="16237">MIQLYRLVYFSKNRIPGGPTEIAAEVQSILAASQRNNPRLELTGALIFNSGVFAQVLEGPNESVEATFEKIQQDRRHDDVQVLAFDQVNDRVFAKWSMGFFGQSRAGQDLFGHIAKATGFSTDGLEGARLFKIIRDIAFDEEARAA</sequence>
<dbReference type="HOGENOM" id="CLU_097099_1_1_5"/>
<feature type="domain" description="BLUF" evidence="1">
    <location>
        <begin position="4"/>
        <end position="99"/>
    </location>
</feature>
<evidence type="ECO:0000313" key="2">
    <source>
        <dbReference type="EMBL" id="ABJ04139.1"/>
    </source>
</evidence>
<organism evidence="2">
    <name type="scientific">Rhodopseudomonas palustris (strain BisA53)</name>
    <dbReference type="NCBI Taxonomy" id="316055"/>
    <lineage>
        <taxon>Bacteria</taxon>
        <taxon>Pseudomonadati</taxon>
        <taxon>Pseudomonadota</taxon>
        <taxon>Alphaproteobacteria</taxon>
        <taxon>Hyphomicrobiales</taxon>
        <taxon>Nitrobacteraceae</taxon>
        <taxon>Rhodopseudomonas</taxon>
    </lineage>
</organism>
<dbReference type="PROSITE" id="PS50925">
    <property type="entry name" value="BLUF"/>
    <property type="match status" value="1"/>
</dbReference>
<dbReference type="EMBL" id="CP000463">
    <property type="protein sequence ID" value="ABJ04139.1"/>
    <property type="molecule type" value="Genomic_DNA"/>
</dbReference>
<dbReference type="AlphaFoldDB" id="Q07V95"/>
<dbReference type="GO" id="GO:0009882">
    <property type="term" value="F:blue light photoreceptor activity"/>
    <property type="evidence" value="ECO:0007669"/>
    <property type="project" value="InterPro"/>
</dbReference>
<dbReference type="InterPro" id="IPR007024">
    <property type="entry name" value="BLUF_domain"/>
</dbReference>
<reference evidence="2" key="1">
    <citation type="submission" date="2006-09" db="EMBL/GenBank/DDBJ databases">
        <title>Complete sequence of Rhodopseudomonas palustris BisA53.</title>
        <authorList>
            <consortium name="US DOE Joint Genome Institute"/>
            <person name="Copeland A."/>
            <person name="Lucas S."/>
            <person name="Lapidus A."/>
            <person name="Barry K."/>
            <person name="Detter J.C."/>
            <person name="Glavina del Rio T."/>
            <person name="Hammon N."/>
            <person name="Israni S."/>
            <person name="Dalin E."/>
            <person name="Tice H."/>
            <person name="Pitluck S."/>
            <person name="Chain P."/>
            <person name="Malfatti S."/>
            <person name="Shin M."/>
            <person name="Vergez L."/>
            <person name="Schmutz J."/>
            <person name="Larimer F."/>
            <person name="Land M."/>
            <person name="Hauser L."/>
            <person name="Pelletier D.A."/>
            <person name="Kyrpides N."/>
            <person name="Kim E."/>
            <person name="Harwood C.S."/>
            <person name="Oda Y."/>
            <person name="Richardson P."/>
        </authorList>
    </citation>
    <scope>NUCLEOTIDE SEQUENCE [LARGE SCALE GENOMIC DNA]</scope>
    <source>
        <strain evidence="2">BisA53</strain>
    </source>
</reference>
<dbReference type="STRING" id="316055.RPE_0179"/>
<dbReference type="OrthoDB" id="196105at2"/>
<name>Q07V95_RHOP5</name>
<gene>
    <name evidence="2" type="ordered locus">RPE_0179</name>
</gene>
<dbReference type="GO" id="GO:0071949">
    <property type="term" value="F:FAD binding"/>
    <property type="evidence" value="ECO:0007669"/>
    <property type="project" value="InterPro"/>
</dbReference>
<dbReference type="KEGG" id="rpe:RPE_0179"/>
<evidence type="ECO:0000259" key="1">
    <source>
        <dbReference type="PROSITE" id="PS50925"/>
    </source>
</evidence>
<dbReference type="SUPFAM" id="SSF54975">
    <property type="entry name" value="Acylphosphatase/BLUF domain-like"/>
    <property type="match status" value="1"/>
</dbReference>
<dbReference type="eggNOG" id="COG3804">
    <property type="taxonomic scope" value="Bacteria"/>
</dbReference>
<dbReference type="InterPro" id="IPR036046">
    <property type="entry name" value="Acylphosphatase-like_dom_sf"/>
</dbReference>
<proteinExistence type="predicted"/>
<protein>
    <submittedName>
        <fullName evidence="2">BLUF domain protein</fullName>
    </submittedName>
</protein>
<dbReference type="Pfam" id="PF04940">
    <property type="entry name" value="BLUF"/>
    <property type="match status" value="1"/>
</dbReference>
<accession>Q07V95</accession>
<dbReference type="Gene3D" id="3.30.70.100">
    <property type="match status" value="1"/>
</dbReference>